<accession>A0A975Y2Q0</accession>
<reference evidence="3" key="1">
    <citation type="submission" date="2021-06" db="EMBL/GenBank/DDBJ databases">
        <title>Complete genome sequence of Nocardioides sp. G188.</title>
        <authorList>
            <person name="Im W.-T."/>
        </authorList>
    </citation>
    <scope>NUCLEOTIDE SEQUENCE</scope>
    <source>
        <strain evidence="3">G188</strain>
    </source>
</reference>
<dbReference type="InterPro" id="IPR004027">
    <property type="entry name" value="SEC_C_motif"/>
</dbReference>
<protein>
    <recommendedName>
        <fullName evidence="1">UPF0225 protein KRR39_21615</fullName>
    </recommendedName>
</protein>
<comment type="similarity">
    <text evidence="1">Belongs to the UPF0225 family.</text>
</comment>
<dbReference type="Proteomes" id="UP000683575">
    <property type="component" value="Chromosome"/>
</dbReference>
<dbReference type="KEGG" id="nps:KRR39_21615"/>
<name>A0A975Y2Q0_9ACTN</name>
<evidence type="ECO:0000259" key="2">
    <source>
        <dbReference type="Pfam" id="PF17775"/>
    </source>
</evidence>
<dbReference type="InterPro" id="IPR023006">
    <property type="entry name" value="YchJ-like"/>
</dbReference>
<dbReference type="InterPro" id="IPR048469">
    <property type="entry name" value="YchJ-like_M"/>
</dbReference>
<dbReference type="PANTHER" id="PTHR33747:SF1">
    <property type="entry name" value="ADENYLATE CYCLASE-ASSOCIATED CAP C-TERMINAL DOMAIN-CONTAINING PROTEIN"/>
    <property type="match status" value="1"/>
</dbReference>
<dbReference type="EMBL" id="CP077062">
    <property type="protein sequence ID" value="QWZ10729.1"/>
    <property type="molecule type" value="Genomic_DNA"/>
</dbReference>
<evidence type="ECO:0000313" key="3">
    <source>
        <dbReference type="EMBL" id="QWZ10729.1"/>
    </source>
</evidence>
<keyword evidence="4" id="KW-1185">Reference proteome</keyword>
<evidence type="ECO:0000313" key="4">
    <source>
        <dbReference type="Proteomes" id="UP000683575"/>
    </source>
</evidence>
<organism evidence="3 4">
    <name type="scientific">Nocardioides panacis</name>
    <dbReference type="NCBI Taxonomy" id="2849501"/>
    <lineage>
        <taxon>Bacteria</taxon>
        <taxon>Bacillati</taxon>
        <taxon>Actinomycetota</taxon>
        <taxon>Actinomycetes</taxon>
        <taxon>Propionibacteriales</taxon>
        <taxon>Nocardioidaceae</taxon>
        <taxon>Nocardioides</taxon>
    </lineage>
</organism>
<dbReference type="Pfam" id="PF02810">
    <property type="entry name" value="SEC-C"/>
    <property type="match status" value="1"/>
</dbReference>
<proteinExistence type="inferred from homology"/>
<gene>
    <name evidence="3" type="ORF">KRR39_21615</name>
</gene>
<dbReference type="PANTHER" id="PTHR33747">
    <property type="entry name" value="UPF0225 PROTEIN SCO1677"/>
    <property type="match status" value="1"/>
</dbReference>
<dbReference type="AlphaFoldDB" id="A0A975Y2Q0"/>
<sequence length="128" mass="14269">MTEDCPCGTGQAYSACCGPLHDGQAAATAEQLMRSRYSAYALGRTDYVFRTWHPRTRPDEVENDTTLTWERLEVLRSQGGGADDLVGVVEFRARYRTSVGAGAMHETSRFERRAGRWVYVDGDVEPTS</sequence>
<dbReference type="Pfam" id="PF17775">
    <property type="entry name" value="YchJ_M-like"/>
    <property type="match status" value="1"/>
</dbReference>
<feature type="domain" description="YchJ-like middle NTF2-like" evidence="2">
    <location>
        <begin position="28"/>
        <end position="122"/>
    </location>
</feature>
<dbReference type="HAMAP" id="MF_00612">
    <property type="entry name" value="UPF0225"/>
    <property type="match status" value="1"/>
</dbReference>
<evidence type="ECO:0000256" key="1">
    <source>
        <dbReference type="HAMAP-Rule" id="MF_00612"/>
    </source>
</evidence>